<protein>
    <recommendedName>
        <fullName evidence="4">Epididymal-specific lipocalin-6</fullName>
    </recommendedName>
</protein>
<dbReference type="AlphaFoldDB" id="A0AAW0HE23"/>
<accession>A0AAW0HE23</accession>
<name>A0AAW0HE23_MYOGA</name>
<dbReference type="InterPro" id="IPR002345">
    <property type="entry name" value="Lipocalin"/>
</dbReference>
<evidence type="ECO:0000313" key="3">
    <source>
        <dbReference type="Proteomes" id="UP001488838"/>
    </source>
</evidence>
<proteinExistence type="inferred from homology"/>
<reference evidence="2 3" key="1">
    <citation type="journal article" date="2023" name="bioRxiv">
        <title>Conserved and derived expression patterns and positive selection on dental genes reveal complex evolutionary context of ever-growing rodent molars.</title>
        <authorList>
            <person name="Calamari Z.T."/>
            <person name="Song A."/>
            <person name="Cohen E."/>
            <person name="Akter M."/>
            <person name="Roy R.D."/>
            <person name="Hallikas O."/>
            <person name="Christensen M.M."/>
            <person name="Li P."/>
            <person name="Marangoni P."/>
            <person name="Jernvall J."/>
            <person name="Klein O.D."/>
        </authorList>
    </citation>
    <scope>NUCLEOTIDE SEQUENCE [LARGE SCALE GENOMIC DNA]</scope>
    <source>
        <strain evidence="2">V071</strain>
    </source>
</reference>
<feature type="non-terminal residue" evidence="2">
    <location>
        <position position="306"/>
    </location>
</feature>
<dbReference type="Gene3D" id="2.40.128.20">
    <property type="match status" value="2"/>
</dbReference>
<dbReference type="PANTHER" id="PTHR11430:SF10">
    <property type="entry name" value="EPIDIDYMAL-SPECIFIC LIPOCALIN-6"/>
    <property type="match status" value="1"/>
</dbReference>
<dbReference type="SUPFAM" id="SSF50814">
    <property type="entry name" value="Lipocalins"/>
    <property type="match status" value="2"/>
</dbReference>
<gene>
    <name evidence="2" type="ORF">U0070_010732</name>
</gene>
<dbReference type="InterPro" id="IPR012674">
    <property type="entry name" value="Calycin"/>
</dbReference>
<comment type="similarity">
    <text evidence="1">Belongs to the calycin superfamily. Lipocalin family.</text>
</comment>
<dbReference type="EMBL" id="JBBHLL010000593">
    <property type="protein sequence ID" value="KAK7799725.1"/>
    <property type="molecule type" value="Genomic_DNA"/>
</dbReference>
<dbReference type="GO" id="GO:0036094">
    <property type="term" value="F:small molecule binding"/>
    <property type="evidence" value="ECO:0007669"/>
    <property type="project" value="InterPro"/>
</dbReference>
<evidence type="ECO:0000256" key="1">
    <source>
        <dbReference type="ARBA" id="ARBA00006889"/>
    </source>
</evidence>
<evidence type="ECO:0008006" key="4">
    <source>
        <dbReference type="Google" id="ProtNLM"/>
    </source>
</evidence>
<evidence type="ECO:0000313" key="2">
    <source>
        <dbReference type="EMBL" id="KAK7799725.1"/>
    </source>
</evidence>
<dbReference type="Proteomes" id="UP001488838">
    <property type="component" value="Unassembled WGS sequence"/>
</dbReference>
<comment type="caution">
    <text evidence="2">The sequence shown here is derived from an EMBL/GenBank/DDBJ whole genome shotgun (WGS) entry which is preliminary data.</text>
</comment>
<keyword evidence="3" id="KW-1185">Reference proteome</keyword>
<dbReference type="PANTHER" id="PTHR11430">
    <property type="entry name" value="LIPOCALIN"/>
    <property type="match status" value="1"/>
</dbReference>
<organism evidence="2 3">
    <name type="scientific">Myodes glareolus</name>
    <name type="common">Bank vole</name>
    <name type="synonym">Clethrionomys glareolus</name>
    <dbReference type="NCBI Taxonomy" id="447135"/>
    <lineage>
        <taxon>Eukaryota</taxon>
        <taxon>Metazoa</taxon>
        <taxon>Chordata</taxon>
        <taxon>Craniata</taxon>
        <taxon>Vertebrata</taxon>
        <taxon>Euteleostomi</taxon>
        <taxon>Mammalia</taxon>
        <taxon>Eutheria</taxon>
        <taxon>Euarchontoglires</taxon>
        <taxon>Glires</taxon>
        <taxon>Rodentia</taxon>
        <taxon>Myomorpha</taxon>
        <taxon>Muroidea</taxon>
        <taxon>Cricetidae</taxon>
        <taxon>Arvicolinae</taxon>
        <taxon>Myodes</taxon>
    </lineage>
</organism>
<sequence length="306" mass="34193">MVELLKQDSRWVFENPSIGVLDYRVLGTNFKDYAVIFTQLEFGDEAFNTVELYSRTEVASYEAMRLFTKWSQGLGFRSQQQAQLQKDRRHGKAHTALNSELLRMKLEMALATALALAVLSWTQEFFPKEAHTLNWGKLGVWTGSVVWQHQHRPPLLPTQFSGFWYIIAIATDTRGFLPARDKRKLGASVVKVHKTGQLKVAIAFSRQNISSFLSLREFLDTCHILRLTKQATILPKDGAVAAAASPSEAAWAGSPARWVSFALHLKAASLAFSTWVSLLQTQARASSPVAFSPAAGFQHESETLPQ</sequence>